<keyword evidence="13 16" id="KW-0961">Cell wall biogenesis/degradation</keyword>
<dbReference type="OrthoDB" id="9768187at2"/>
<evidence type="ECO:0000256" key="17">
    <source>
        <dbReference type="SAM" id="MobiDB-lite"/>
    </source>
</evidence>
<comment type="similarity">
    <text evidence="14 16">Belongs to the SEDS family. FtsW subfamily.</text>
</comment>
<keyword evidence="8 16" id="KW-0133">Cell shape</keyword>
<evidence type="ECO:0000256" key="16">
    <source>
        <dbReference type="HAMAP-Rule" id="MF_00913"/>
    </source>
</evidence>
<feature type="transmembrane region" description="Helical" evidence="16">
    <location>
        <begin position="20"/>
        <end position="45"/>
    </location>
</feature>
<dbReference type="EC" id="2.4.99.28" evidence="16"/>
<dbReference type="PROSITE" id="PS00428">
    <property type="entry name" value="FTSW_RODA_SPOVE"/>
    <property type="match status" value="1"/>
</dbReference>
<dbReference type="GO" id="GO:0071555">
    <property type="term" value="P:cell wall organization"/>
    <property type="evidence" value="ECO:0007669"/>
    <property type="project" value="UniProtKB-KW"/>
</dbReference>
<evidence type="ECO:0000256" key="11">
    <source>
        <dbReference type="ARBA" id="ARBA00023136"/>
    </source>
</evidence>
<dbReference type="HAMAP" id="MF_00913">
    <property type="entry name" value="PGT_FtsW_proteobact"/>
    <property type="match status" value="1"/>
</dbReference>
<evidence type="ECO:0000256" key="6">
    <source>
        <dbReference type="ARBA" id="ARBA00022679"/>
    </source>
</evidence>
<evidence type="ECO:0000256" key="8">
    <source>
        <dbReference type="ARBA" id="ARBA00022960"/>
    </source>
</evidence>
<dbReference type="GO" id="GO:0008955">
    <property type="term" value="F:peptidoglycan glycosyltransferase activity"/>
    <property type="evidence" value="ECO:0007669"/>
    <property type="project" value="UniProtKB-UniRule"/>
</dbReference>
<evidence type="ECO:0000256" key="4">
    <source>
        <dbReference type="ARBA" id="ARBA00022618"/>
    </source>
</evidence>
<evidence type="ECO:0000256" key="9">
    <source>
        <dbReference type="ARBA" id="ARBA00022984"/>
    </source>
</evidence>
<dbReference type="NCBIfam" id="TIGR02614">
    <property type="entry name" value="ftsW"/>
    <property type="match status" value="1"/>
</dbReference>
<keyword evidence="7 16" id="KW-0812">Transmembrane</keyword>
<keyword evidence="10 16" id="KW-1133">Transmembrane helix</keyword>
<dbReference type="Proteomes" id="UP000253204">
    <property type="component" value="Unassembled WGS sequence"/>
</dbReference>
<comment type="subcellular location">
    <subcellularLocation>
        <location evidence="16">Cell inner membrane</location>
        <topology evidence="16">Multi-pass membrane protein</topology>
    </subcellularLocation>
    <subcellularLocation>
        <location evidence="1">Cell membrane</location>
        <topology evidence="1">Multi-pass membrane protein</topology>
    </subcellularLocation>
    <text evidence="16">Localizes to the division septum.</text>
</comment>
<feature type="transmembrane region" description="Helical" evidence="16">
    <location>
        <begin position="279"/>
        <end position="300"/>
    </location>
</feature>
<sequence length="407" mass="44244">MNRWKRFCQAVSTRQLPCDVWLILAAILLAGLGWVMVSSASIGLLEDSYHYSKQHGVFLIVAIGALFFTLCVPLEVWRQNASLLLVISIAMLLLVLVIGQEINGSKRWIALPGPLPSLQVSEFAKVGVIIYMAAFMSRFAYELRHRAFSLWRPLAVLAVPIGLLFLAPDFGGMVVFAACVIGMLMMAGASLTLLLGSGGFLAAGAVLLVANEPYRLARWTSFLDPWADQFATGYQLTQALIAFGRGHVTGTGLGNSVQKLHYLPEAHTDFIFAVVAEELGMLGAISVVLLFALLIVRAMLIGRRAEMAGHLFASYMSYGIGFIIAAQAFINMAVSSGLLPTKGLTLPLMSYGGSSLLVTGIMLGLLLRADVETRRQPKRASTPYKARHEPRLSRSGVRSRSVQRSKQ</sequence>
<dbReference type="GO" id="GO:0009252">
    <property type="term" value="P:peptidoglycan biosynthetic process"/>
    <property type="evidence" value="ECO:0007669"/>
    <property type="project" value="UniProtKB-UniRule"/>
</dbReference>
<keyword evidence="3 16" id="KW-1003">Cell membrane</keyword>
<feature type="region of interest" description="Disordered" evidence="17">
    <location>
        <begin position="374"/>
        <end position="407"/>
    </location>
</feature>
<comment type="catalytic activity">
    <reaction evidence="15 16">
        <text>[GlcNAc-(1-&gt;4)-Mur2Ac(oyl-L-Ala-gamma-D-Glu-L-Lys-D-Ala-D-Ala)](n)-di-trans,octa-cis-undecaprenyl diphosphate + beta-D-GlcNAc-(1-&gt;4)-Mur2Ac(oyl-L-Ala-gamma-D-Glu-L-Lys-D-Ala-D-Ala)-di-trans,octa-cis-undecaprenyl diphosphate = [GlcNAc-(1-&gt;4)-Mur2Ac(oyl-L-Ala-gamma-D-Glu-L-Lys-D-Ala-D-Ala)](n+1)-di-trans,octa-cis-undecaprenyl diphosphate + di-trans,octa-cis-undecaprenyl diphosphate + H(+)</text>
        <dbReference type="Rhea" id="RHEA:23708"/>
        <dbReference type="Rhea" id="RHEA-COMP:9602"/>
        <dbReference type="Rhea" id="RHEA-COMP:9603"/>
        <dbReference type="ChEBI" id="CHEBI:15378"/>
        <dbReference type="ChEBI" id="CHEBI:58405"/>
        <dbReference type="ChEBI" id="CHEBI:60033"/>
        <dbReference type="ChEBI" id="CHEBI:78435"/>
        <dbReference type="EC" id="2.4.99.28"/>
    </reaction>
</comment>
<evidence type="ECO:0000256" key="13">
    <source>
        <dbReference type="ARBA" id="ARBA00023316"/>
    </source>
</evidence>
<proteinExistence type="inferred from homology"/>
<keyword evidence="9 16" id="KW-0573">Peptidoglycan synthesis</keyword>
<accession>A0A368TW69</accession>
<evidence type="ECO:0000256" key="2">
    <source>
        <dbReference type="ARBA" id="ARBA00004752"/>
    </source>
</evidence>
<dbReference type="InterPro" id="IPR018365">
    <property type="entry name" value="Cell_cycle_FtsW-rel_CS"/>
</dbReference>
<dbReference type="GO" id="GO:0008360">
    <property type="term" value="P:regulation of cell shape"/>
    <property type="evidence" value="ECO:0007669"/>
    <property type="project" value="UniProtKB-KW"/>
</dbReference>
<reference evidence="18 19" key="1">
    <citation type="submission" date="2018-07" db="EMBL/GenBank/DDBJ databases">
        <title>Halomonas rutogse sp. nov., isolated from Lake TangqianCo on Tibetan Plateau.</title>
        <authorList>
            <person name="Lu H."/>
            <person name="Xing P."/>
            <person name="Wu Q."/>
        </authorList>
    </citation>
    <scope>NUCLEOTIDE SEQUENCE [LARGE SCALE GENOMIC DNA]</scope>
    <source>
        <strain evidence="18 19">TQ8S</strain>
    </source>
</reference>
<gene>
    <name evidence="16 18" type="primary">ftsW</name>
    <name evidence="18" type="ORF">DU506_14675</name>
</gene>
<feature type="transmembrane region" description="Helical" evidence="16">
    <location>
        <begin position="57"/>
        <end position="77"/>
    </location>
</feature>
<feature type="transmembrane region" description="Helical" evidence="16">
    <location>
        <begin position="191"/>
        <end position="210"/>
    </location>
</feature>
<evidence type="ECO:0000313" key="18">
    <source>
        <dbReference type="EMBL" id="RCV88487.1"/>
    </source>
</evidence>
<evidence type="ECO:0000256" key="7">
    <source>
        <dbReference type="ARBA" id="ARBA00022692"/>
    </source>
</evidence>
<dbReference type="AlphaFoldDB" id="A0A368TW69"/>
<evidence type="ECO:0000313" key="19">
    <source>
        <dbReference type="Proteomes" id="UP000253204"/>
    </source>
</evidence>
<feature type="transmembrane region" description="Helical" evidence="16">
    <location>
        <begin position="83"/>
        <end position="102"/>
    </location>
</feature>
<dbReference type="GO" id="GO:0043093">
    <property type="term" value="P:FtsZ-dependent cytokinesis"/>
    <property type="evidence" value="ECO:0007669"/>
    <property type="project" value="UniProtKB-UniRule"/>
</dbReference>
<comment type="function">
    <text evidence="16">Peptidoglycan polymerase that is essential for cell division.</text>
</comment>
<organism evidence="18 19">
    <name type="scientific">Vreelandella rituensis</name>
    <dbReference type="NCBI Taxonomy" id="2282306"/>
    <lineage>
        <taxon>Bacteria</taxon>
        <taxon>Pseudomonadati</taxon>
        <taxon>Pseudomonadota</taxon>
        <taxon>Gammaproteobacteria</taxon>
        <taxon>Oceanospirillales</taxon>
        <taxon>Halomonadaceae</taxon>
        <taxon>Vreelandella</taxon>
    </lineage>
</organism>
<comment type="pathway">
    <text evidence="2 16">Cell wall biogenesis; peptidoglycan biosynthesis.</text>
</comment>
<feature type="transmembrane region" description="Helical" evidence="16">
    <location>
        <begin position="161"/>
        <end position="184"/>
    </location>
</feature>
<evidence type="ECO:0000256" key="3">
    <source>
        <dbReference type="ARBA" id="ARBA00022475"/>
    </source>
</evidence>
<evidence type="ECO:0000256" key="14">
    <source>
        <dbReference type="ARBA" id="ARBA00038053"/>
    </source>
</evidence>
<keyword evidence="12 16" id="KW-0131">Cell cycle</keyword>
<name>A0A368TW69_9GAMM</name>
<keyword evidence="5 16" id="KW-0328">Glycosyltransferase</keyword>
<dbReference type="GO" id="GO:0005886">
    <property type="term" value="C:plasma membrane"/>
    <property type="evidence" value="ECO:0007669"/>
    <property type="project" value="UniProtKB-SubCell"/>
</dbReference>
<dbReference type="EMBL" id="QPIJ01000039">
    <property type="protein sequence ID" value="RCV88487.1"/>
    <property type="molecule type" value="Genomic_DNA"/>
</dbReference>
<evidence type="ECO:0000256" key="12">
    <source>
        <dbReference type="ARBA" id="ARBA00023306"/>
    </source>
</evidence>
<dbReference type="GO" id="GO:0032153">
    <property type="term" value="C:cell division site"/>
    <property type="evidence" value="ECO:0007669"/>
    <property type="project" value="UniProtKB-UniRule"/>
</dbReference>
<evidence type="ECO:0000256" key="1">
    <source>
        <dbReference type="ARBA" id="ARBA00004651"/>
    </source>
</evidence>
<feature type="transmembrane region" description="Helical" evidence="16">
    <location>
        <begin position="350"/>
        <end position="369"/>
    </location>
</feature>
<evidence type="ECO:0000256" key="5">
    <source>
        <dbReference type="ARBA" id="ARBA00022676"/>
    </source>
</evidence>
<keyword evidence="6 16" id="KW-0808">Transferase</keyword>
<dbReference type="PANTHER" id="PTHR30474">
    <property type="entry name" value="CELL CYCLE PROTEIN"/>
    <property type="match status" value="1"/>
</dbReference>
<dbReference type="RefSeq" id="WP_114487655.1">
    <property type="nucleotide sequence ID" value="NZ_CBCSHM010000022.1"/>
</dbReference>
<protein>
    <recommendedName>
        <fullName evidence="16">Probable peptidoglycan glycosyltransferase FtsW</fullName>
        <shortName evidence="16">PGT</shortName>
        <ecNumber evidence="16">2.4.99.28</ecNumber>
    </recommendedName>
    <alternativeName>
        <fullName evidence="16">Cell division protein FtsW</fullName>
    </alternativeName>
    <alternativeName>
        <fullName evidence="16">Cell wall polymerase</fullName>
    </alternativeName>
    <alternativeName>
        <fullName evidence="16">Peptidoglycan polymerase</fullName>
        <shortName evidence="16">PG polymerase</shortName>
    </alternativeName>
</protein>
<keyword evidence="4 16" id="KW-0132">Cell division</keyword>
<dbReference type="UniPathway" id="UPA00219"/>
<dbReference type="PANTHER" id="PTHR30474:SF2">
    <property type="entry name" value="PEPTIDOGLYCAN GLYCOSYLTRANSFERASE FTSW-RELATED"/>
    <property type="match status" value="1"/>
</dbReference>
<evidence type="ECO:0000256" key="15">
    <source>
        <dbReference type="ARBA" id="ARBA00049902"/>
    </source>
</evidence>
<dbReference type="InterPro" id="IPR013437">
    <property type="entry name" value="FtsW"/>
</dbReference>
<keyword evidence="11 16" id="KW-0472">Membrane</keyword>
<evidence type="ECO:0000256" key="10">
    <source>
        <dbReference type="ARBA" id="ARBA00022989"/>
    </source>
</evidence>
<feature type="transmembrane region" description="Helical" evidence="16">
    <location>
        <begin position="312"/>
        <end position="330"/>
    </location>
</feature>
<dbReference type="Pfam" id="PF01098">
    <property type="entry name" value="FTSW_RODA_SPOVE"/>
    <property type="match status" value="1"/>
</dbReference>
<keyword evidence="16" id="KW-0997">Cell inner membrane</keyword>
<comment type="caution">
    <text evidence="18">The sequence shown here is derived from an EMBL/GenBank/DDBJ whole genome shotgun (WGS) entry which is preliminary data.</text>
</comment>
<dbReference type="InterPro" id="IPR001182">
    <property type="entry name" value="FtsW/RodA"/>
</dbReference>
<dbReference type="GO" id="GO:0015648">
    <property type="term" value="F:lipid-linked peptidoglycan transporter activity"/>
    <property type="evidence" value="ECO:0007669"/>
    <property type="project" value="TreeGrafter"/>
</dbReference>
<feature type="transmembrane region" description="Helical" evidence="16">
    <location>
        <begin position="123"/>
        <end position="141"/>
    </location>
</feature>
<keyword evidence="19" id="KW-1185">Reference proteome</keyword>